<dbReference type="InParanoid" id="H1XWR0"/>
<organism evidence="4 5">
    <name type="scientific">Caldithrix abyssi DSM 13497</name>
    <dbReference type="NCBI Taxonomy" id="880073"/>
    <lineage>
        <taxon>Bacteria</taxon>
        <taxon>Pseudomonadati</taxon>
        <taxon>Calditrichota</taxon>
        <taxon>Calditrichia</taxon>
        <taxon>Calditrichales</taxon>
        <taxon>Calditrichaceae</taxon>
        <taxon>Caldithrix</taxon>
    </lineage>
</organism>
<dbReference type="AlphaFoldDB" id="H1XWR0"/>
<dbReference type="STRING" id="880073.Cabys_2352"/>
<keyword evidence="5" id="KW-1185">Reference proteome</keyword>
<dbReference type="PROSITE" id="PS51932">
    <property type="entry name" value="BMV"/>
    <property type="match status" value="1"/>
</dbReference>
<dbReference type="eggNOG" id="COG4576">
    <property type="taxonomic scope" value="Bacteria"/>
</dbReference>
<accession>H1XWR0</accession>
<dbReference type="SUPFAM" id="SSF159133">
    <property type="entry name" value="EutN/CcmL-like"/>
    <property type="match status" value="1"/>
</dbReference>
<keyword evidence="2" id="KW-1283">Bacterial microcompartment</keyword>
<dbReference type="PANTHER" id="PTHR36539:SF1">
    <property type="entry name" value="BACTERIAL MICROCOMPARTMENT SHELL VERTEX PROTEIN EUTN"/>
    <property type="match status" value="1"/>
</dbReference>
<dbReference type="Proteomes" id="UP000004671">
    <property type="component" value="Chromosome"/>
</dbReference>
<evidence type="ECO:0000256" key="1">
    <source>
        <dbReference type="ARBA" id="ARBA00024322"/>
    </source>
</evidence>
<protein>
    <submittedName>
        <fullName evidence="3 4">Ethanolamine utilization protein EutN</fullName>
    </submittedName>
</protein>
<comment type="subcellular location">
    <subcellularLocation>
        <location evidence="1">Bacterial microcompartment</location>
    </subcellularLocation>
</comment>
<proteinExistence type="predicted"/>
<evidence type="ECO:0000256" key="2">
    <source>
        <dbReference type="ARBA" id="ARBA00024446"/>
    </source>
</evidence>
<name>H1XWR0_CALAY</name>
<sequence>MELARVEGHVVATAKSNRLEGYKLLLVQLLEPDLSETNKYFVALDTVGAGEGEVVIIVRGSSARQSEKLSNVPTDTSIVAIVDSLEMHGKILFKKHHKEQKSRTK</sequence>
<dbReference type="CDD" id="cd01614">
    <property type="entry name" value="EutN_CcmL"/>
    <property type="match status" value="1"/>
</dbReference>
<evidence type="ECO:0000313" key="3">
    <source>
        <dbReference type="EMBL" id="APF19101.1"/>
    </source>
</evidence>
<gene>
    <name evidence="3" type="ORF">Cabys_2352</name>
    <name evidence="4" type="ORF">Calab_3436</name>
</gene>
<dbReference type="Proteomes" id="UP000183868">
    <property type="component" value="Chromosome"/>
</dbReference>
<evidence type="ECO:0000313" key="4">
    <source>
        <dbReference type="EMBL" id="EHO43036.1"/>
    </source>
</evidence>
<dbReference type="InterPro" id="IPR036677">
    <property type="entry name" value="EutN_CcmL_sf"/>
</dbReference>
<dbReference type="RefSeq" id="WP_006930497.1">
    <property type="nucleotide sequence ID" value="NZ_CM001402.1"/>
</dbReference>
<dbReference type="GO" id="GO:0031469">
    <property type="term" value="C:bacterial microcompartment"/>
    <property type="evidence" value="ECO:0007669"/>
    <property type="project" value="UniProtKB-SubCell"/>
</dbReference>
<dbReference type="OrthoDB" id="196195at2"/>
<reference evidence="4 5" key="1">
    <citation type="submission" date="2011-09" db="EMBL/GenBank/DDBJ databases">
        <title>The permanent draft genome of Caldithrix abyssi DSM 13497.</title>
        <authorList>
            <consortium name="US DOE Joint Genome Institute (JGI-PGF)"/>
            <person name="Lucas S."/>
            <person name="Han J."/>
            <person name="Lapidus A."/>
            <person name="Bruce D."/>
            <person name="Goodwin L."/>
            <person name="Pitluck S."/>
            <person name="Peters L."/>
            <person name="Kyrpides N."/>
            <person name="Mavromatis K."/>
            <person name="Ivanova N."/>
            <person name="Mikhailova N."/>
            <person name="Chertkov O."/>
            <person name="Detter J.C."/>
            <person name="Tapia R."/>
            <person name="Han C."/>
            <person name="Land M."/>
            <person name="Hauser L."/>
            <person name="Markowitz V."/>
            <person name="Cheng J.-F."/>
            <person name="Hugenholtz P."/>
            <person name="Woyke T."/>
            <person name="Wu D."/>
            <person name="Spring S."/>
            <person name="Brambilla E."/>
            <person name="Klenk H.-P."/>
            <person name="Eisen J.A."/>
        </authorList>
    </citation>
    <scope>NUCLEOTIDE SEQUENCE [LARGE SCALE GENOMIC DNA]</scope>
    <source>
        <strain evidence="4 5">DSM 13497</strain>
    </source>
</reference>
<dbReference type="FunCoup" id="H1XWR0">
    <property type="interactions" value="58"/>
</dbReference>
<dbReference type="InterPro" id="IPR004992">
    <property type="entry name" value="EutN_CcmL"/>
</dbReference>
<evidence type="ECO:0000313" key="6">
    <source>
        <dbReference type="Proteomes" id="UP000183868"/>
    </source>
</evidence>
<dbReference type="HOGENOM" id="CLU_148498_0_1_0"/>
<dbReference type="Pfam" id="PF03319">
    <property type="entry name" value="EutN_CcmL"/>
    <property type="match status" value="1"/>
</dbReference>
<dbReference type="PaxDb" id="880073-Calab_3436"/>
<dbReference type="PANTHER" id="PTHR36539">
    <property type="entry name" value="ETHANOLAMINE UTILIZATION PROTEIN EUTN"/>
    <property type="match status" value="1"/>
</dbReference>
<dbReference type="Gene3D" id="2.40.50.220">
    <property type="entry name" value="EutN/Ccml"/>
    <property type="match status" value="1"/>
</dbReference>
<dbReference type="EMBL" id="CM001402">
    <property type="protein sequence ID" value="EHO43036.1"/>
    <property type="molecule type" value="Genomic_DNA"/>
</dbReference>
<reference evidence="3 6" key="2">
    <citation type="submission" date="2016-11" db="EMBL/GenBank/DDBJ databases">
        <title>Genomic analysis of Caldithrix abyssi and proposal of a novel bacterial phylum Caldithrichaeota.</title>
        <authorList>
            <person name="Kublanov I."/>
            <person name="Sigalova O."/>
            <person name="Gavrilov S."/>
            <person name="Lebedinsky A."/>
            <person name="Ivanova N."/>
            <person name="Daum C."/>
            <person name="Reddy T."/>
            <person name="Klenk H.P."/>
            <person name="Goker M."/>
            <person name="Reva O."/>
            <person name="Miroshnichenko M."/>
            <person name="Kyprides N."/>
            <person name="Woyke T."/>
            <person name="Gelfand M."/>
        </authorList>
    </citation>
    <scope>NUCLEOTIDE SEQUENCE [LARGE SCALE GENOMIC DNA]</scope>
    <source>
        <strain evidence="3 6">LF13</strain>
    </source>
</reference>
<evidence type="ECO:0000313" key="5">
    <source>
        <dbReference type="Proteomes" id="UP000004671"/>
    </source>
</evidence>
<dbReference type="KEGG" id="caby:Cabys_2352"/>
<dbReference type="EMBL" id="CP018099">
    <property type="protein sequence ID" value="APF19101.1"/>
    <property type="molecule type" value="Genomic_DNA"/>
</dbReference>